<name>K9WSZ9_9NOST</name>
<evidence type="ECO:0000313" key="1">
    <source>
        <dbReference type="EMBL" id="AFZ23505.1"/>
    </source>
</evidence>
<dbReference type="HOGENOM" id="CLU_600936_0_0_3"/>
<dbReference type="AlphaFoldDB" id="K9WSZ9"/>
<dbReference type="RefSeq" id="WP_015206761.1">
    <property type="nucleotide sequence ID" value="NC_019757.1"/>
</dbReference>
<dbReference type="eggNOG" id="COG0300">
    <property type="taxonomic scope" value="Bacteria"/>
</dbReference>
<gene>
    <name evidence="1" type="ORF">Cylst_1203</name>
</gene>
<protein>
    <submittedName>
        <fullName evidence="1">Uncharacterized protein</fullName>
    </submittedName>
</protein>
<evidence type="ECO:0000313" key="2">
    <source>
        <dbReference type="Proteomes" id="UP000010475"/>
    </source>
</evidence>
<organism evidence="1 2">
    <name type="scientific">Cylindrospermum stagnale PCC 7417</name>
    <dbReference type="NCBI Taxonomy" id="56107"/>
    <lineage>
        <taxon>Bacteria</taxon>
        <taxon>Bacillati</taxon>
        <taxon>Cyanobacteriota</taxon>
        <taxon>Cyanophyceae</taxon>
        <taxon>Nostocales</taxon>
        <taxon>Nostocaceae</taxon>
        <taxon>Cylindrospermum</taxon>
    </lineage>
</organism>
<proteinExistence type="predicted"/>
<sequence length="455" mass="51416">MILNKLLVISELTWNFLGEDKLALREKQDRILAADVKDVLSCRAAIKAKTNNVFDSTRILGIVAATTGAENYLPYTIPKIIQQISEIGMMADIVIGLNNGFECPTVIDRFTLIPGIKVIHLYTGEKFADNIPAKIFDNLVCEGEPYYLRNLDIQKSKHRIFVVHQKEGRYSAGKIRILGDIYGSLFLKSIDSGWIPPAIMVTFDAESQFLVQQKNSVIDLDSNGLKLIVGDLQKHQEKDILGAKDKFAIFQKITVNGIEVFMPNLTEELPPMQWFIDIAHGRYSGFKWKPGGGTFGRFDAIVSLLAVISEKYPGIRVEDSHFTILAKHAGFVGDIFMNTVSTNRSPSITDMTIDKSPKKAWIEQMYRWVAGFQALKLLYGEHNIKTVGDEGFPWFTLTNPIEFLKKVMENEEINVDTVIKKIKYLAIAFFTLRQIRKRSRENPDILQGSGAKAFW</sequence>
<dbReference type="KEGG" id="csg:Cylst_1203"/>
<dbReference type="STRING" id="56107.Cylst_1203"/>
<dbReference type="OrthoDB" id="476891at2"/>
<accession>K9WSZ9</accession>
<reference evidence="1 2" key="1">
    <citation type="submission" date="2012-06" db="EMBL/GenBank/DDBJ databases">
        <title>Finished chromosome of genome of Cylindrospermum stagnale PCC 7417.</title>
        <authorList>
            <consortium name="US DOE Joint Genome Institute"/>
            <person name="Gugger M."/>
            <person name="Coursin T."/>
            <person name="Rippka R."/>
            <person name="Tandeau De Marsac N."/>
            <person name="Huntemann M."/>
            <person name="Wei C.-L."/>
            <person name="Han J."/>
            <person name="Detter J.C."/>
            <person name="Han C."/>
            <person name="Tapia R."/>
            <person name="Chen A."/>
            <person name="Kyrpides N."/>
            <person name="Mavromatis K."/>
            <person name="Markowitz V."/>
            <person name="Szeto E."/>
            <person name="Ivanova N."/>
            <person name="Pagani I."/>
            <person name="Pati A."/>
            <person name="Goodwin L."/>
            <person name="Nordberg H.P."/>
            <person name="Cantor M.N."/>
            <person name="Hua S.X."/>
            <person name="Woyke T."/>
            <person name="Kerfeld C.A."/>
        </authorList>
    </citation>
    <scope>NUCLEOTIDE SEQUENCE [LARGE SCALE GENOMIC DNA]</scope>
    <source>
        <strain evidence="1 2">PCC 7417</strain>
    </source>
</reference>
<dbReference type="EMBL" id="CP003642">
    <property type="protein sequence ID" value="AFZ23505.1"/>
    <property type="molecule type" value="Genomic_DNA"/>
</dbReference>
<dbReference type="Proteomes" id="UP000010475">
    <property type="component" value="Chromosome"/>
</dbReference>
<keyword evidence="2" id="KW-1185">Reference proteome</keyword>